<name>A0A542EK83_9MICO</name>
<evidence type="ECO:0000313" key="11">
    <source>
        <dbReference type="Proteomes" id="UP000320806"/>
    </source>
</evidence>
<dbReference type="EMBL" id="VFMO01000001">
    <property type="protein sequence ID" value="TQJ15748.1"/>
    <property type="molecule type" value="Genomic_DNA"/>
</dbReference>
<evidence type="ECO:0000256" key="1">
    <source>
        <dbReference type="ARBA" id="ARBA00004370"/>
    </source>
</evidence>
<dbReference type="HAMAP" id="MF_00422">
    <property type="entry name" value="SecE"/>
    <property type="match status" value="1"/>
</dbReference>
<feature type="transmembrane region" description="Helical" evidence="9">
    <location>
        <begin position="59"/>
        <end position="80"/>
    </location>
</feature>
<dbReference type="GO" id="GO:0065002">
    <property type="term" value="P:intracellular protein transmembrane transport"/>
    <property type="evidence" value="ECO:0007669"/>
    <property type="project" value="UniProtKB-UniRule"/>
</dbReference>
<dbReference type="Gene3D" id="1.20.5.1030">
    <property type="entry name" value="Preprotein translocase secy subunit"/>
    <property type="match status" value="1"/>
</dbReference>
<evidence type="ECO:0000256" key="3">
    <source>
        <dbReference type="ARBA" id="ARBA00022475"/>
    </source>
</evidence>
<dbReference type="PANTHER" id="PTHR33910:SF1">
    <property type="entry name" value="PROTEIN TRANSLOCASE SUBUNIT SECE"/>
    <property type="match status" value="1"/>
</dbReference>
<dbReference type="OrthoDB" id="9805743at2"/>
<dbReference type="InterPro" id="IPR001901">
    <property type="entry name" value="Translocase_SecE/Sec61-g"/>
</dbReference>
<evidence type="ECO:0000256" key="7">
    <source>
        <dbReference type="ARBA" id="ARBA00023010"/>
    </source>
</evidence>
<keyword evidence="8 9" id="KW-0472">Membrane</keyword>
<keyword evidence="6 9" id="KW-1133">Transmembrane helix</keyword>
<dbReference type="InterPro" id="IPR005807">
    <property type="entry name" value="SecE_bac"/>
</dbReference>
<comment type="function">
    <text evidence="9">Essential subunit of the Sec protein translocation channel SecYEG. Clamps together the 2 halves of SecY. May contact the channel plug during translocation.</text>
</comment>
<dbReference type="GO" id="GO:0043952">
    <property type="term" value="P:protein transport by the Sec complex"/>
    <property type="evidence" value="ECO:0007669"/>
    <property type="project" value="UniProtKB-UniRule"/>
</dbReference>
<comment type="subcellular location">
    <subcellularLocation>
        <location evidence="9">Cell membrane</location>
        <topology evidence="9">Single-pass membrane protein</topology>
    </subcellularLocation>
    <subcellularLocation>
        <location evidence="1">Membrane</location>
    </subcellularLocation>
</comment>
<dbReference type="InterPro" id="IPR038379">
    <property type="entry name" value="SecE_sf"/>
</dbReference>
<evidence type="ECO:0000256" key="8">
    <source>
        <dbReference type="ARBA" id="ARBA00023136"/>
    </source>
</evidence>
<organism evidence="10 11">
    <name type="scientific">Yimella lutea</name>
    <dbReference type="NCBI Taxonomy" id="587872"/>
    <lineage>
        <taxon>Bacteria</taxon>
        <taxon>Bacillati</taxon>
        <taxon>Actinomycetota</taxon>
        <taxon>Actinomycetes</taxon>
        <taxon>Micrococcales</taxon>
        <taxon>Dermacoccaceae</taxon>
        <taxon>Yimella</taxon>
    </lineage>
</organism>
<evidence type="ECO:0000313" key="10">
    <source>
        <dbReference type="EMBL" id="TQJ15748.1"/>
    </source>
</evidence>
<evidence type="ECO:0000256" key="4">
    <source>
        <dbReference type="ARBA" id="ARBA00022692"/>
    </source>
</evidence>
<keyword evidence="7 9" id="KW-0811">Translocation</keyword>
<evidence type="ECO:0000256" key="2">
    <source>
        <dbReference type="ARBA" id="ARBA00022448"/>
    </source>
</evidence>
<dbReference type="GO" id="GO:0006605">
    <property type="term" value="P:protein targeting"/>
    <property type="evidence" value="ECO:0007669"/>
    <property type="project" value="UniProtKB-UniRule"/>
</dbReference>
<dbReference type="Pfam" id="PF00584">
    <property type="entry name" value="SecE"/>
    <property type="match status" value="1"/>
</dbReference>
<proteinExistence type="inferred from homology"/>
<sequence>MPCAYVIDQERGDTVADTSTASARDTEQSSKGFFGRILLYIRQVLAEIRKVVRPTRDELTQYTIVVLAFIVFIMLFVLGLDWVFSRAVSFVFGTS</sequence>
<gene>
    <name evidence="9" type="primary">secE</name>
    <name evidence="10" type="ORF">FB459_3313</name>
</gene>
<evidence type="ECO:0000256" key="9">
    <source>
        <dbReference type="HAMAP-Rule" id="MF_00422"/>
    </source>
</evidence>
<dbReference type="GO" id="GO:0005886">
    <property type="term" value="C:plasma membrane"/>
    <property type="evidence" value="ECO:0007669"/>
    <property type="project" value="UniProtKB-SubCell"/>
</dbReference>
<comment type="caution">
    <text evidence="10">The sequence shown here is derived from an EMBL/GenBank/DDBJ whole genome shotgun (WGS) entry which is preliminary data.</text>
</comment>
<accession>A0A542EK83</accession>
<keyword evidence="3 9" id="KW-1003">Cell membrane</keyword>
<dbReference type="GO" id="GO:0008320">
    <property type="term" value="F:protein transmembrane transporter activity"/>
    <property type="evidence" value="ECO:0007669"/>
    <property type="project" value="UniProtKB-UniRule"/>
</dbReference>
<dbReference type="Proteomes" id="UP000320806">
    <property type="component" value="Unassembled WGS sequence"/>
</dbReference>
<keyword evidence="2 9" id="KW-0813">Transport</keyword>
<dbReference type="NCBIfam" id="TIGR00964">
    <property type="entry name" value="secE_bact"/>
    <property type="match status" value="1"/>
</dbReference>
<keyword evidence="11" id="KW-1185">Reference proteome</keyword>
<dbReference type="PANTHER" id="PTHR33910">
    <property type="entry name" value="PROTEIN TRANSLOCASE SUBUNIT SECE"/>
    <property type="match status" value="1"/>
</dbReference>
<protein>
    <recommendedName>
        <fullName evidence="9">Protein translocase subunit SecE</fullName>
    </recommendedName>
</protein>
<evidence type="ECO:0000256" key="6">
    <source>
        <dbReference type="ARBA" id="ARBA00022989"/>
    </source>
</evidence>
<keyword evidence="4 9" id="KW-0812">Transmembrane</keyword>
<dbReference type="GO" id="GO:0009306">
    <property type="term" value="P:protein secretion"/>
    <property type="evidence" value="ECO:0007669"/>
    <property type="project" value="UniProtKB-UniRule"/>
</dbReference>
<dbReference type="AlphaFoldDB" id="A0A542EK83"/>
<comment type="subunit">
    <text evidence="9">Component of the Sec protein translocase complex. Heterotrimer consisting of SecY, SecE and SecG subunits. The heterotrimers can form oligomers, although 1 heterotrimer is thought to be able to translocate proteins. Interacts with the ribosome. Interacts with SecDF, and other proteins may be involved. Interacts with SecA.</text>
</comment>
<reference evidence="10 11" key="1">
    <citation type="submission" date="2019-06" db="EMBL/GenBank/DDBJ databases">
        <title>Sequencing the genomes of 1000 actinobacteria strains.</title>
        <authorList>
            <person name="Klenk H.-P."/>
        </authorList>
    </citation>
    <scope>NUCLEOTIDE SEQUENCE [LARGE SCALE GENOMIC DNA]</scope>
    <source>
        <strain evidence="10 11">DSM 19828</strain>
    </source>
</reference>
<keyword evidence="5 9" id="KW-0653">Protein transport</keyword>
<evidence type="ECO:0000256" key="5">
    <source>
        <dbReference type="ARBA" id="ARBA00022927"/>
    </source>
</evidence>
<comment type="similarity">
    <text evidence="9">Belongs to the SecE/SEC61-gamma family.</text>
</comment>